<dbReference type="PANTHER" id="PTHR48081">
    <property type="entry name" value="AB HYDROLASE SUPERFAMILY PROTEIN C4A8.06C"/>
    <property type="match status" value="1"/>
</dbReference>
<dbReference type="AlphaFoldDB" id="A0A1E8CLF8"/>
<dbReference type="RefSeq" id="WP_070117072.1">
    <property type="nucleotide sequence ID" value="NZ_MASR01000001.1"/>
</dbReference>
<dbReference type="Gene3D" id="3.40.50.1820">
    <property type="entry name" value="alpha/beta hydrolase"/>
    <property type="match status" value="1"/>
</dbReference>
<dbReference type="InterPro" id="IPR049492">
    <property type="entry name" value="BD-FAE-like_dom"/>
</dbReference>
<dbReference type="InterPro" id="IPR029058">
    <property type="entry name" value="AB_hydrolase_fold"/>
</dbReference>
<accession>A0A1E8CLF8</accession>
<dbReference type="EMBL" id="MASR01000001">
    <property type="protein sequence ID" value="OFE13243.1"/>
    <property type="molecule type" value="Genomic_DNA"/>
</dbReference>
<dbReference type="Proteomes" id="UP000175669">
    <property type="component" value="Unassembled WGS sequence"/>
</dbReference>
<reference evidence="4" key="1">
    <citation type="submission" date="2016-07" db="EMBL/GenBank/DDBJ databases">
        <authorList>
            <person name="Florea S."/>
            <person name="Webb J.S."/>
            <person name="Jaromczyk J."/>
            <person name="Schardl C.L."/>
        </authorList>
    </citation>
    <scope>NUCLEOTIDE SEQUENCE [LARGE SCALE GENOMIC DNA]</scope>
    <source>
        <strain evidence="4">KCTC 42131</strain>
    </source>
</reference>
<keyword evidence="4" id="KW-1185">Reference proteome</keyword>
<comment type="caution">
    <text evidence="3">The sequence shown here is derived from an EMBL/GenBank/DDBJ whole genome shotgun (WGS) entry which is preliminary data.</text>
</comment>
<keyword evidence="1" id="KW-0378">Hydrolase</keyword>
<dbReference type="STRING" id="1524254.PHACT_08930"/>
<protein>
    <submittedName>
        <fullName evidence="3">Lipase</fullName>
    </submittedName>
</protein>
<proteinExistence type="predicted"/>
<dbReference type="OrthoDB" id="9771666at2"/>
<organism evidence="3 4">
    <name type="scientific">Pseudohongiella acticola</name>
    <dbReference type="NCBI Taxonomy" id="1524254"/>
    <lineage>
        <taxon>Bacteria</taxon>
        <taxon>Pseudomonadati</taxon>
        <taxon>Pseudomonadota</taxon>
        <taxon>Gammaproteobacteria</taxon>
        <taxon>Pseudomonadales</taxon>
        <taxon>Pseudohongiellaceae</taxon>
        <taxon>Pseudohongiella</taxon>
    </lineage>
</organism>
<evidence type="ECO:0000313" key="4">
    <source>
        <dbReference type="Proteomes" id="UP000175669"/>
    </source>
</evidence>
<sequence>MLTNWLLLSCSTHRGDPGNDVDMPTSGYRVMDAQRFTPPDWPEALHATVFQPNGDGPHAAVLLSHGGGWRSFSPESIDGTAKYLAEHGFVVVNIEHRFAPEYRFPAQLHDVQQAMHWIHDNAERLAIDPDRIGAFGFSAGAHLLSLMALVAGQGGELDEEYGGVRTRPAAVVAGATPTDLRKWQEGLLVESFIGGTQAEMPDAYALASPVVHVHADAPPFFIFHGTWDKLVPTHHATDFNDALQSFDITTELYLQHLRGHYTSFIFRGSAVREGTQFLYRHLQMDGQ</sequence>
<evidence type="ECO:0000313" key="3">
    <source>
        <dbReference type="EMBL" id="OFE13243.1"/>
    </source>
</evidence>
<dbReference type="Pfam" id="PF20434">
    <property type="entry name" value="BD-FAE"/>
    <property type="match status" value="1"/>
</dbReference>
<dbReference type="SUPFAM" id="SSF53474">
    <property type="entry name" value="alpha/beta-Hydrolases"/>
    <property type="match status" value="1"/>
</dbReference>
<dbReference type="PANTHER" id="PTHR48081:SF13">
    <property type="entry name" value="ALPHA_BETA HYDROLASE"/>
    <property type="match status" value="1"/>
</dbReference>
<evidence type="ECO:0000256" key="1">
    <source>
        <dbReference type="ARBA" id="ARBA00022801"/>
    </source>
</evidence>
<evidence type="ECO:0000259" key="2">
    <source>
        <dbReference type="Pfam" id="PF20434"/>
    </source>
</evidence>
<name>A0A1E8CLF8_9GAMM</name>
<feature type="domain" description="BD-FAE-like" evidence="2">
    <location>
        <begin position="53"/>
        <end position="243"/>
    </location>
</feature>
<gene>
    <name evidence="3" type="ORF">PHACT_08930</name>
</gene>
<dbReference type="GO" id="GO:0016787">
    <property type="term" value="F:hydrolase activity"/>
    <property type="evidence" value="ECO:0007669"/>
    <property type="project" value="UniProtKB-KW"/>
</dbReference>
<dbReference type="InterPro" id="IPR050300">
    <property type="entry name" value="GDXG_lipolytic_enzyme"/>
</dbReference>